<sequence>MNLHRNLVDLTLTLVMSISLACNFNMIIGKFNILKMELMIKMSLFNIYFLLGFL</sequence>
<evidence type="ECO:0000256" key="1">
    <source>
        <dbReference type="SAM" id="Phobius"/>
    </source>
</evidence>
<dbReference type="AlphaFoldDB" id="A0A077P1F2"/>
<name>A0A077P1F2_XENBV</name>
<proteinExistence type="predicted"/>
<reference evidence="2" key="1">
    <citation type="submission" date="2013-07" db="EMBL/GenBank/DDBJ databases">
        <title>Sub-species coevolution in mutualistic symbiosis.</title>
        <authorList>
            <person name="Murfin K."/>
            <person name="Klassen J."/>
            <person name="Lee M."/>
            <person name="Forst S."/>
            <person name="Stock P."/>
            <person name="Goodrich-Blair H."/>
        </authorList>
    </citation>
    <scope>NUCLEOTIDE SEQUENCE [LARGE SCALE GENOMIC DNA]</scope>
    <source>
        <strain evidence="2">Feltiae Moldova</strain>
    </source>
</reference>
<dbReference type="HOGENOM" id="CLU_3174845_0_0_6"/>
<keyword evidence="1" id="KW-1133">Transmembrane helix</keyword>
<feature type="transmembrane region" description="Helical" evidence="1">
    <location>
        <begin position="12"/>
        <end position="33"/>
    </location>
</feature>
<dbReference type="Proteomes" id="UP000028487">
    <property type="component" value="Unassembled WGS sequence"/>
</dbReference>
<gene>
    <name evidence="2" type="ORF">XBFM1_820096</name>
</gene>
<evidence type="ECO:0000313" key="2">
    <source>
        <dbReference type="EMBL" id="CDH03681.1"/>
    </source>
</evidence>
<dbReference type="PROSITE" id="PS51257">
    <property type="entry name" value="PROKAR_LIPOPROTEIN"/>
    <property type="match status" value="1"/>
</dbReference>
<accession>A0A077P1F2</accession>
<keyword evidence="1" id="KW-0812">Transmembrane</keyword>
<organism evidence="2">
    <name type="scientific">Xenorhabdus bovienii str. feltiae Moldova</name>
    <dbReference type="NCBI Taxonomy" id="1398200"/>
    <lineage>
        <taxon>Bacteria</taxon>
        <taxon>Pseudomonadati</taxon>
        <taxon>Pseudomonadota</taxon>
        <taxon>Gammaproteobacteria</taxon>
        <taxon>Enterobacterales</taxon>
        <taxon>Morganellaceae</taxon>
        <taxon>Xenorhabdus</taxon>
    </lineage>
</organism>
<protein>
    <submittedName>
        <fullName evidence="2">Uncharacterized protein</fullName>
    </submittedName>
</protein>
<comment type="caution">
    <text evidence="2">The sequence shown here is derived from an EMBL/GenBank/DDBJ whole genome shotgun (WGS) entry which is preliminary data.</text>
</comment>
<dbReference type="EMBL" id="CBSV010000257">
    <property type="protein sequence ID" value="CDH03681.1"/>
    <property type="molecule type" value="Genomic_DNA"/>
</dbReference>
<keyword evidence="1" id="KW-0472">Membrane</keyword>